<dbReference type="PANTHER" id="PTHR42928">
    <property type="entry name" value="TRICARBOXYLATE-BINDING PROTEIN"/>
    <property type="match status" value="1"/>
</dbReference>
<evidence type="ECO:0000256" key="1">
    <source>
        <dbReference type="ARBA" id="ARBA00006987"/>
    </source>
</evidence>
<sequence length="337" mass="35348">MNQISNITLQSRLSSLGRRALLSLITTATLVGLAQAQDAYPNRAIRLIVPFVPGGVTDTSGRLIADALSRRIRQQVIVENKPGASGNIGTVMVKNADPDGYTMLLGFDGTLIINPHVFPNMPFDTIKDFAPIGEIGDAATILVANPKLPVKTLMDVINLSKTTPNGLAFGTSGVGGDPHIAGERLNIVTGSKLVHVPYKGGGQALIDVEGGVIPLVYTAVAGAYQHIQSGSIKPIAVSTAKRVPSLPDVPTFIESGVPDFVVSSWVGLLMPANTPPAIVNYMNKALNDVLVDQDVAAKLEKLGIIPTVTTPAEFAKAIKDGLAQNGEIVKAANIKLE</sequence>
<reference evidence="3 4" key="1">
    <citation type="submission" date="2018-03" db="EMBL/GenBank/DDBJ databases">
        <title>Genomic Encyclopedia of Type Strains, Phase III (KMG-III): the genomes of soil and plant-associated and newly described type strains.</title>
        <authorList>
            <person name="Whitman W."/>
        </authorList>
    </citation>
    <scope>NUCLEOTIDE SEQUENCE [LARGE SCALE GENOMIC DNA]</scope>
    <source>
        <strain evidence="3 4">MWH-P2sevCIIIb</strain>
    </source>
</reference>
<evidence type="ECO:0000313" key="3">
    <source>
        <dbReference type="EMBL" id="PRY96082.1"/>
    </source>
</evidence>
<feature type="chain" id="PRO_5015566772" evidence="2">
    <location>
        <begin position="37"/>
        <end position="337"/>
    </location>
</feature>
<evidence type="ECO:0000313" key="4">
    <source>
        <dbReference type="Proteomes" id="UP000238308"/>
    </source>
</evidence>
<comment type="similarity">
    <text evidence="1">Belongs to the UPF0065 (bug) family.</text>
</comment>
<keyword evidence="2" id="KW-0732">Signal</keyword>
<keyword evidence="4" id="KW-1185">Reference proteome</keyword>
<feature type="signal peptide" evidence="2">
    <location>
        <begin position="1"/>
        <end position="36"/>
    </location>
</feature>
<accession>A0A2T0XAX4</accession>
<proteinExistence type="inferred from homology"/>
<dbReference type="Pfam" id="PF03401">
    <property type="entry name" value="TctC"/>
    <property type="match status" value="1"/>
</dbReference>
<dbReference type="Proteomes" id="UP000238308">
    <property type="component" value="Unassembled WGS sequence"/>
</dbReference>
<dbReference type="PIRSF" id="PIRSF017082">
    <property type="entry name" value="YflP"/>
    <property type="match status" value="1"/>
</dbReference>
<dbReference type="InterPro" id="IPR042100">
    <property type="entry name" value="Bug_dom1"/>
</dbReference>
<name>A0A2T0XAX4_9BURK</name>
<dbReference type="Gene3D" id="3.40.190.10">
    <property type="entry name" value="Periplasmic binding protein-like II"/>
    <property type="match status" value="1"/>
</dbReference>
<dbReference type="OrthoDB" id="8678477at2"/>
<dbReference type="PANTHER" id="PTHR42928:SF5">
    <property type="entry name" value="BLR1237 PROTEIN"/>
    <property type="match status" value="1"/>
</dbReference>
<protein>
    <submittedName>
        <fullName evidence="3">Tripartite-type tricarboxylate transporter receptor subunit TctC</fullName>
    </submittedName>
</protein>
<dbReference type="Gene3D" id="3.40.190.150">
    <property type="entry name" value="Bordetella uptake gene, domain 1"/>
    <property type="match status" value="1"/>
</dbReference>
<comment type="caution">
    <text evidence="3">The sequence shown here is derived from an EMBL/GenBank/DDBJ whole genome shotgun (WGS) entry which is preliminary data.</text>
</comment>
<dbReference type="CDD" id="cd13578">
    <property type="entry name" value="PBP2_Bug27"/>
    <property type="match status" value="1"/>
</dbReference>
<dbReference type="AlphaFoldDB" id="A0A2T0XAX4"/>
<keyword evidence="3" id="KW-0675">Receptor</keyword>
<evidence type="ECO:0000256" key="2">
    <source>
        <dbReference type="SAM" id="SignalP"/>
    </source>
</evidence>
<dbReference type="EMBL" id="PVTV01000019">
    <property type="protein sequence ID" value="PRY96082.1"/>
    <property type="molecule type" value="Genomic_DNA"/>
</dbReference>
<organism evidence="3 4">
    <name type="scientific">Jezberella montanilacus</name>
    <dbReference type="NCBI Taxonomy" id="323426"/>
    <lineage>
        <taxon>Bacteria</taxon>
        <taxon>Pseudomonadati</taxon>
        <taxon>Pseudomonadota</taxon>
        <taxon>Betaproteobacteria</taxon>
        <taxon>Burkholderiales</taxon>
        <taxon>Alcaligenaceae</taxon>
        <taxon>Jezberella</taxon>
    </lineage>
</organism>
<gene>
    <name evidence="3" type="ORF">BCM14_3022</name>
</gene>
<dbReference type="SUPFAM" id="SSF53850">
    <property type="entry name" value="Periplasmic binding protein-like II"/>
    <property type="match status" value="1"/>
</dbReference>
<dbReference type="InterPro" id="IPR005064">
    <property type="entry name" value="BUG"/>
</dbReference>
<dbReference type="RefSeq" id="WP_106228834.1">
    <property type="nucleotide sequence ID" value="NZ_PVTV01000019.1"/>
</dbReference>